<protein>
    <submittedName>
        <fullName evidence="1">Uncharacterized protein</fullName>
    </submittedName>
</protein>
<reference evidence="1" key="1">
    <citation type="submission" date="2020-08" db="EMBL/GenBank/DDBJ databases">
        <title>Genome public.</title>
        <authorList>
            <person name="Liu C."/>
            <person name="Sun Q."/>
        </authorList>
    </citation>
    <scope>NUCLEOTIDE SEQUENCE</scope>
    <source>
        <strain evidence="1">NSJ-15</strain>
    </source>
</reference>
<dbReference type="AlphaFoldDB" id="A0A8J6PD73"/>
<sequence>MEDMGYNRHGDDLPEPKLFCVKCEDIIEPNEQYIDFDGDSWCLSCFAKWKEEHTEWS</sequence>
<name>A0A8J6PD73_9FIRM</name>
<gene>
    <name evidence="1" type="ORF">H8702_04240</name>
</gene>
<dbReference type="RefSeq" id="WP_178085727.1">
    <property type="nucleotide sequence ID" value="NZ_JACRTL010000002.1"/>
</dbReference>
<evidence type="ECO:0000313" key="2">
    <source>
        <dbReference type="Proteomes" id="UP000632659"/>
    </source>
</evidence>
<proteinExistence type="predicted"/>
<dbReference type="Proteomes" id="UP000632659">
    <property type="component" value="Unassembled WGS sequence"/>
</dbReference>
<organism evidence="1 2">
    <name type="scientific">Massiliimalia timonensis</name>
    <dbReference type="NCBI Taxonomy" id="1987501"/>
    <lineage>
        <taxon>Bacteria</taxon>
        <taxon>Bacillati</taxon>
        <taxon>Bacillota</taxon>
        <taxon>Clostridia</taxon>
        <taxon>Eubacteriales</taxon>
        <taxon>Oscillospiraceae</taxon>
        <taxon>Massiliimalia</taxon>
    </lineage>
</organism>
<keyword evidence="2" id="KW-1185">Reference proteome</keyword>
<comment type="caution">
    <text evidence="1">The sequence shown here is derived from an EMBL/GenBank/DDBJ whole genome shotgun (WGS) entry which is preliminary data.</text>
</comment>
<dbReference type="EMBL" id="JACRTL010000002">
    <property type="protein sequence ID" value="MBC8610336.1"/>
    <property type="molecule type" value="Genomic_DNA"/>
</dbReference>
<evidence type="ECO:0000313" key="1">
    <source>
        <dbReference type="EMBL" id="MBC8610336.1"/>
    </source>
</evidence>
<accession>A0A8J6PD73</accession>